<name>A0ACB7SRA6_HYAAI</name>
<reference evidence="1" key="1">
    <citation type="submission" date="2020-05" db="EMBL/GenBank/DDBJ databases">
        <title>Large-scale comparative analyses of tick genomes elucidate their genetic diversity and vector capacities.</title>
        <authorList>
            <person name="Jia N."/>
            <person name="Wang J."/>
            <person name="Shi W."/>
            <person name="Du L."/>
            <person name="Sun Y."/>
            <person name="Zhan W."/>
            <person name="Jiang J."/>
            <person name="Wang Q."/>
            <person name="Zhang B."/>
            <person name="Ji P."/>
            <person name="Sakyi L.B."/>
            <person name="Cui X."/>
            <person name="Yuan T."/>
            <person name="Jiang B."/>
            <person name="Yang W."/>
            <person name="Lam T.T.-Y."/>
            <person name="Chang Q."/>
            <person name="Ding S."/>
            <person name="Wang X."/>
            <person name="Zhu J."/>
            <person name="Ruan X."/>
            <person name="Zhao L."/>
            <person name="Wei J."/>
            <person name="Que T."/>
            <person name="Du C."/>
            <person name="Cheng J."/>
            <person name="Dai P."/>
            <person name="Han X."/>
            <person name="Huang E."/>
            <person name="Gao Y."/>
            <person name="Liu J."/>
            <person name="Shao H."/>
            <person name="Ye R."/>
            <person name="Li L."/>
            <person name="Wei W."/>
            <person name="Wang X."/>
            <person name="Wang C."/>
            <person name="Yang T."/>
            <person name="Huo Q."/>
            <person name="Li W."/>
            <person name="Guo W."/>
            <person name="Chen H."/>
            <person name="Zhou L."/>
            <person name="Ni X."/>
            <person name="Tian J."/>
            <person name="Zhou Y."/>
            <person name="Sheng Y."/>
            <person name="Liu T."/>
            <person name="Pan Y."/>
            <person name="Xia L."/>
            <person name="Li J."/>
            <person name="Zhao F."/>
            <person name="Cao W."/>
        </authorList>
    </citation>
    <scope>NUCLEOTIDE SEQUENCE</scope>
    <source>
        <strain evidence="1">Hyas-2018</strain>
    </source>
</reference>
<sequence>MGCYNLRLETWFSAISPGSSSAGVTELSASRPPSMGDRLGVPPQSHSRFLWKTNPGATTPERPFRWHLPPTPDGSVPALAPEEASMFPDERPCRWRRYHTNGPSSRLCGGALGLARMSTPRRLGSQKTEKQPLTAEASRRIVTGYIAHHEQLYVAVLQGSEIEVEGSVYFVHAANDVRSVEVNIGHSRCGVTWTLTPSSAVNAYNPRCHRLVLKNHFLRQYLSPSRMVRIKFAIRRS</sequence>
<evidence type="ECO:0000313" key="1">
    <source>
        <dbReference type="EMBL" id="KAH6936581.1"/>
    </source>
</evidence>
<gene>
    <name evidence="1" type="ORF">HPB50_019269</name>
</gene>
<dbReference type="EMBL" id="CM023483">
    <property type="protein sequence ID" value="KAH6936581.1"/>
    <property type="molecule type" value="Genomic_DNA"/>
</dbReference>
<evidence type="ECO:0000313" key="2">
    <source>
        <dbReference type="Proteomes" id="UP000821845"/>
    </source>
</evidence>
<keyword evidence="2" id="KW-1185">Reference proteome</keyword>
<protein>
    <submittedName>
        <fullName evidence="1">Uncharacterized protein</fullName>
    </submittedName>
</protein>
<organism evidence="1 2">
    <name type="scientific">Hyalomma asiaticum</name>
    <name type="common">Tick</name>
    <dbReference type="NCBI Taxonomy" id="266040"/>
    <lineage>
        <taxon>Eukaryota</taxon>
        <taxon>Metazoa</taxon>
        <taxon>Ecdysozoa</taxon>
        <taxon>Arthropoda</taxon>
        <taxon>Chelicerata</taxon>
        <taxon>Arachnida</taxon>
        <taxon>Acari</taxon>
        <taxon>Parasitiformes</taxon>
        <taxon>Ixodida</taxon>
        <taxon>Ixodoidea</taxon>
        <taxon>Ixodidae</taxon>
        <taxon>Hyalomminae</taxon>
        <taxon>Hyalomma</taxon>
    </lineage>
</organism>
<accession>A0ACB7SRA6</accession>
<proteinExistence type="predicted"/>
<dbReference type="Proteomes" id="UP000821845">
    <property type="component" value="Chromosome 3"/>
</dbReference>
<comment type="caution">
    <text evidence="1">The sequence shown here is derived from an EMBL/GenBank/DDBJ whole genome shotgun (WGS) entry which is preliminary data.</text>
</comment>